<dbReference type="Gene3D" id="1.10.10.10">
    <property type="entry name" value="Winged helix-like DNA-binding domain superfamily/Winged helix DNA-binding domain"/>
    <property type="match status" value="1"/>
</dbReference>
<dbReference type="InterPro" id="IPR036390">
    <property type="entry name" value="WH_DNA-bd_sf"/>
</dbReference>
<dbReference type="InterPro" id="IPR014757">
    <property type="entry name" value="Tscrpt_reg_IclR_C"/>
</dbReference>
<dbReference type="PROSITE" id="PS51077">
    <property type="entry name" value="HTH_ICLR"/>
    <property type="match status" value="1"/>
</dbReference>
<dbReference type="PANTHER" id="PTHR30136">
    <property type="entry name" value="HELIX-TURN-HELIX TRANSCRIPTIONAL REGULATOR, ICLR FAMILY"/>
    <property type="match status" value="1"/>
</dbReference>
<evidence type="ECO:0000259" key="4">
    <source>
        <dbReference type="PROSITE" id="PS51077"/>
    </source>
</evidence>
<keyword evidence="2" id="KW-0238">DNA-binding</keyword>
<dbReference type="SMART" id="SM00346">
    <property type="entry name" value="HTH_ICLR"/>
    <property type="match status" value="1"/>
</dbReference>
<evidence type="ECO:0000313" key="7">
    <source>
        <dbReference type="Proteomes" id="UP000678276"/>
    </source>
</evidence>
<keyword evidence="3" id="KW-0804">Transcription</keyword>
<proteinExistence type="predicted"/>
<dbReference type="Proteomes" id="UP000678276">
    <property type="component" value="Unassembled WGS sequence"/>
</dbReference>
<feature type="domain" description="IclR-ED" evidence="5">
    <location>
        <begin position="76"/>
        <end position="253"/>
    </location>
</feature>
<evidence type="ECO:0000256" key="1">
    <source>
        <dbReference type="ARBA" id="ARBA00023015"/>
    </source>
</evidence>
<dbReference type="PROSITE" id="PS51078">
    <property type="entry name" value="ICLR_ED"/>
    <property type="match status" value="1"/>
</dbReference>
<dbReference type="PANTHER" id="PTHR30136:SF34">
    <property type="entry name" value="TRANSCRIPTIONAL REGULATOR"/>
    <property type="match status" value="1"/>
</dbReference>
<dbReference type="Pfam" id="PF01614">
    <property type="entry name" value="IclR_C"/>
    <property type="match status" value="1"/>
</dbReference>
<dbReference type="SUPFAM" id="SSF46785">
    <property type="entry name" value="Winged helix' DNA-binding domain"/>
    <property type="match status" value="1"/>
</dbReference>
<keyword evidence="1" id="KW-0805">Transcription regulation</keyword>
<feature type="domain" description="HTH iclR-type" evidence="4">
    <location>
        <begin position="13"/>
        <end position="75"/>
    </location>
</feature>
<reference evidence="6 7" key="1">
    <citation type="submission" date="2021-04" db="EMBL/GenBank/DDBJ databases">
        <title>Whole genome sequence of Jiella sp. KSK16Y-1.</title>
        <authorList>
            <person name="Tuo L."/>
        </authorList>
    </citation>
    <scope>NUCLEOTIDE SEQUENCE [LARGE SCALE GENOMIC DNA]</scope>
    <source>
        <strain evidence="6 7">KSK16Y-1</strain>
    </source>
</reference>
<keyword evidence="7" id="KW-1185">Reference proteome</keyword>
<gene>
    <name evidence="6" type="ORF">J6595_19245</name>
</gene>
<evidence type="ECO:0000256" key="2">
    <source>
        <dbReference type="ARBA" id="ARBA00023125"/>
    </source>
</evidence>
<name>A0ABS4BLW8_9HYPH</name>
<dbReference type="EMBL" id="JAGJCF010000019">
    <property type="protein sequence ID" value="MBP0617727.1"/>
    <property type="molecule type" value="Genomic_DNA"/>
</dbReference>
<dbReference type="SUPFAM" id="SSF55781">
    <property type="entry name" value="GAF domain-like"/>
    <property type="match status" value="1"/>
</dbReference>
<evidence type="ECO:0000313" key="6">
    <source>
        <dbReference type="EMBL" id="MBP0617727.1"/>
    </source>
</evidence>
<comment type="caution">
    <text evidence="6">The sequence shown here is derived from an EMBL/GenBank/DDBJ whole genome shotgun (WGS) entry which is preliminary data.</text>
</comment>
<dbReference type="Gene3D" id="3.30.450.40">
    <property type="match status" value="1"/>
</dbReference>
<dbReference type="RefSeq" id="WP_209596780.1">
    <property type="nucleotide sequence ID" value="NZ_JAGJCF010000019.1"/>
</dbReference>
<evidence type="ECO:0000256" key="3">
    <source>
        <dbReference type="ARBA" id="ARBA00023163"/>
    </source>
</evidence>
<accession>A0ABS4BLW8</accession>
<sequence length="253" mass="28207">MDAPIEKQDTLFVASLEKGMRILEAFGEDRTEMGLQELSAACGLDKSAVQRFTNTLWRLGYLAKDPKTRRFSLTIKCLGIANAYLWTEEIVRRALPKMIDLRSQVGETITLAVLDGEDIVYAARMPNARTSYAASIIGRRAPALNTSGGRVIVSTMAEADRRRCANEWHLRRFTANTTMERDAILAEIETAAERGYSLSRDELIMNEVGVAAPIRVDGRYRVAVHCSVSTLKWKPHDVEEAIVPALLDMANSF</sequence>
<organism evidence="6 7">
    <name type="scientific">Jiella mangrovi</name>
    <dbReference type="NCBI Taxonomy" id="2821407"/>
    <lineage>
        <taxon>Bacteria</taxon>
        <taxon>Pseudomonadati</taxon>
        <taxon>Pseudomonadota</taxon>
        <taxon>Alphaproteobacteria</taxon>
        <taxon>Hyphomicrobiales</taxon>
        <taxon>Aurantimonadaceae</taxon>
        <taxon>Jiella</taxon>
    </lineage>
</organism>
<protein>
    <submittedName>
        <fullName evidence="6">Helix-turn-helix domain-containing protein</fullName>
    </submittedName>
</protein>
<evidence type="ECO:0000259" key="5">
    <source>
        <dbReference type="PROSITE" id="PS51078"/>
    </source>
</evidence>
<dbReference type="InterPro" id="IPR050707">
    <property type="entry name" value="HTH_MetabolicPath_Reg"/>
</dbReference>
<dbReference type="InterPro" id="IPR029016">
    <property type="entry name" value="GAF-like_dom_sf"/>
</dbReference>
<dbReference type="InterPro" id="IPR005471">
    <property type="entry name" value="Tscrpt_reg_IclR_N"/>
</dbReference>
<dbReference type="InterPro" id="IPR036388">
    <property type="entry name" value="WH-like_DNA-bd_sf"/>
</dbReference>
<dbReference type="Pfam" id="PF09339">
    <property type="entry name" value="HTH_IclR"/>
    <property type="match status" value="1"/>
</dbReference>